<dbReference type="Proteomes" id="UP001234202">
    <property type="component" value="Unassembled WGS sequence"/>
</dbReference>
<protein>
    <submittedName>
        <fullName evidence="1">Uncharacterized protein</fullName>
    </submittedName>
</protein>
<sequence>MSQPADPWKSHKAKASSLSVLWNPIKRVPLGTEGGGGGGGMQSGIRYISSPIHSLDADGHGNGNGTGFVFPVQVQADQLSGSTMDTASTPVRAAVNTNSKGNGTIMSSPASSPSSVEKKRAYSLRKIFLHRKSNSTHSPLSTTMSTGFNNSDNASPPPALSPSISAPWGLTVASFRPAPVPHHHHHYGQASLDSSEPIPQQQQQPDLRELRLEDTMLVSRESDSNGLLAQQRARDMPVPQEAFFSPPRPQQQQQQQAQQQQHRQGKTTALTRSTSLGNPLTTTTTTTTTTRTISSTTTTTAAAGKTPERPKRYEASTLCEKFILPRPRLVAHSITPPTSPTFHLSAPPPFSPPQPQMQLQPQKQKQQQETTTDSYAQQPEVARIGRRSALLVYEEEQRRQQRAAGAGSPALSVLSGTRVLQEGKERDWEREEWAARAGAARASSLSAAAIGGGGGGAGRLRMRLASTTRDGDRERDTRYLQARFAPMPVAYERVQGGGHLEVQKREAEQEEEMVSPPLGGRKKSRSGSLGDLLAGPFMRRDRGAVDTANEGTVSDHSGKRLLEPVRTSSSSQQHHHHRQQRPRRSSEPSLLATLPVAQPSSSSSSRFTFLRQLTQSPHSKAPQLHHARVASLPMVMALNMDKPLPPDPVETDSGSSSDAGGGEKRRSRVVRYSASSPDLRSLGLVDLPPVLAPSHGQMGSRNSALNLLSRSDVVDRLAHPLTDGHGTSSGRRFPPSPIQVVADSAEETGTMAQEEGEGQGPFTPTRQAAWEQWHTSTIQLRSPDSPLPERLPAETVRKLAERQAKSPRQKKPSMEEAVNRARIAKQLFGDLPSSPTPPPPPLPVPHSPNVEGYQHSHVGSTSPTVATSWQHDRLLYAAFTGNHSPHSPRRYGEGSGSPQRTRLAPPTPGSTEASPMPGASFEDIERVGLT</sequence>
<comment type="caution">
    <text evidence="1">The sequence shown here is derived from an EMBL/GenBank/DDBJ whole genome shotgun (WGS) entry which is preliminary data.</text>
</comment>
<organism evidence="1 2">
    <name type="scientific">Naganishia onofrii</name>
    <dbReference type="NCBI Taxonomy" id="1851511"/>
    <lineage>
        <taxon>Eukaryota</taxon>
        <taxon>Fungi</taxon>
        <taxon>Dikarya</taxon>
        <taxon>Basidiomycota</taxon>
        <taxon>Agaricomycotina</taxon>
        <taxon>Tremellomycetes</taxon>
        <taxon>Filobasidiales</taxon>
        <taxon>Filobasidiaceae</taxon>
        <taxon>Naganishia</taxon>
    </lineage>
</organism>
<gene>
    <name evidence="1" type="ORF">QFC24_004444</name>
</gene>
<name>A0ACC2XDU9_9TREE</name>
<dbReference type="EMBL" id="JASBWV010000015">
    <property type="protein sequence ID" value="KAJ9122214.1"/>
    <property type="molecule type" value="Genomic_DNA"/>
</dbReference>
<reference evidence="1" key="1">
    <citation type="submission" date="2023-04" db="EMBL/GenBank/DDBJ databases">
        <title>Draft Genome sequencing of Naganishia species isolated from polar environments using Oxford Nanopore Technology.</title>
        <authorList>
            <person name="Leo P."/>
            <person name="Venkateswaran K."/>
        </authorList>
    </citation>
    <scope>NUCLEOTIDE SEQUENCE</scope>
    <source>
        <strain evidence="1">DBVPG 5303</strain>
    </source>
</reference>
<proteinExistence type="predicted"/>
<accession>A0ACC2XDU9</accession>
<evidence type="ECO:0000313" key="1">
    <source>
        <dbReference type="EMBL" id="KAJ9122214.1"/>
    </source>
</evidence>
<keyword evidence="2" id="KW-1185">Reference proteome</keyword>
<evidence type="ECO:0000313" key="2">
    <source>
        <dbReference type="Proteomes" id="UP001234202"/>
    </source>
</evidence>